<dbReference type="GO" id="GO:0004560">
    <property type="term" value="F:alpha-L-fucosidase activity"/>
    <property type="evidence" value="ECO:0007669"/>
    <property type="project" value="InterPro"/>
</dbReference>
<organism evidence="4 5">
    <name type="scientific">Exophiala bonariae</name>
    <dbReference type="NCBI Taxonomy" id="1690606"/>
    <lineage>
        <taxon>Eukaryota</taxon>
        <taxon>Fungi</taxon>
        <taxon>Dikarya</taxon>
        <taxon>Ascomycota</taxon>
        <taxon>Pezizomycotina</taxon>
        <taxon>Eurotiomycetes</taxon>
        <taxon>Chaetothyriomycetidae</taxon>
        <taxon>Chaetothyriales</taxon>
        <taxon>Herpotrichiellaceae</taxon>
        <taxon>Exophiala</taxon>
    </lineage>
</organism>
<dbReference type="EMBL" id="JAVRRD010000018">
    <property type="protein sequence ID" value="KAK5049852.1"/>
    <property type="molecule type" value="Genomic_DNA"/>
</dbReference>
<dbReference type="InterPro" id="IPR054363">
    <property type="entry name" value="GH95_cat"/>
</dbReference>
<feature type="domain" description="Glycosyl hydrolase family 95 N-terminal" evidence="1">
    <location>
        <begin position="2"/>
        <end position="230"/>
    </location>
</feature>
<dbReference type="PANTHER" id="PTHR31084">
    <property type="entry name" value="ALPHA-L-FUCOSIDASE 2"/>
    <property type="match status" value="1"/>
</dbReference>
<dbReference type="AlphaFoldDB" id="A0AAV9N8J2"/>
<comment type="caution">
    <text evidence="4">The sequence shown here is derived from an EMBL/GenBank/DDBJ whole genome shotgun (WGS) entry which is preliminary data.</text>
</comment>
<dbReference type="Proteomes" id="UP001358417">
    <property type="component" value="Unassembled WGS sequence"/>
</dbReference>
<dbReference type="GO" id="GO:0005975">
    <property type="term" value="P:carbohydrate metabolic process"/>
    <property type="evidence" value="ECO:0007669"/>
    <property type="project" value="InterPro"/>
</dbReference>
<reference evidence="4 5" key="1">
    <citation type="submission" date="2023-08" db="EMBL/GenBank/DDBJ databases">
        <title>Black Yeasts Isolated from many extreme environments.</title>
        <authorList>
            <person name="Coleine C."/>
            <person name="Stajich J.E."/>
            <person name="Selbmann L."/>
        </authorList>
    </citation>
    <scope>NUCLEOTIDE SEQUENCE [LARGE SCALE GENOMIC DNA]</scope>
    <source>
        <strain evidence="4 5">CCFEE 5792</strain>
    </source>
</reference>
<feature type="domain" description="Alpha fucosidase A-like C-terminal" evidence="2">
    <location>
        <begin position="694"/>
        <end position="789"/>
    </location>
</feature>
<evidence type="ECO:0000259" key="1">
    <source>
        <dbReference type="Pfam" id="PF14498"/>
    </source>
</evidence>
<dbReference type="Pfam" id="PF21307">
    <property type="entry name" value="Glyco_hydro_95_C"/>
    <property type="match status" value="1"/>
</dbReference>
<feature type="domain" description="Glycosyl hydrolase family 95 catalytic" evidence="3">
    <location>
        <begin position="248"/>
        <end position="663"/>
    </location>
</feature>
<dbReference type="InterPro" id="IPR049053">
    <property type="entry name" value="AFCA-like_C"/>
</dbReference>
<name>A0AAV9N8J2_9EURO</name>
<dbReference type="GeneID" id="89972150"/>
<dbReference type="InterPro" id="IPR012341">
    <property type="entry name" value="6hp_glycosidase-like_sf"/>
</dbReference>
<dbReference type="Pfam" id="PF14498">
    <property type="entry name" value="Glyco_hyd_65N_2"/>
    <property type="match status" value="1"/>
</dbReference>
<dbReference type="SUPFAM" id="SSF48208">
    <property type="entry name" value="Six-hairpin glycosidases"/>
    <property type="match status" value="1"/>
</dbReference>
<evidence type="ECO:0000313" key="4">
    <source>
        <dbReference type="EMBL" id="KAK5049852.1"/>
    </source>
</evidence>
<dbReference type="InterPro" id="IPR027414">
    <property type="entry name" value="GH95_N_dom"/>
</dbReference>
<dbReference type="Gene3D" id="1.50.10.10">
    <property type="match status" value="1"/>
</dbReference>
<gene>
    <name evidence="4" type="ORF">LTR84_003970</name>
</gene>
<dbReference type="RefSeq" id="XP_064704662.1">
    <property type="nucleotide sequence ID" value="XM_064847550.1"/>
</dbReference>
<sequence length="792" mass="87123">MTDGYPLGNGRLGAISPGTVLRDHIVLNEDSFWSGALLRRVNPDALQSVATMREQVKQGFIQQAQDLGGLGYASTPVSTRHYEPLGYINLSQNVTGNITEYERWLDLADATAGVYFVNKNISYQREYLASNPADIIAIRLNASEPGSINFRIHFGRDESSLNRWQDFSEPINGDTIIFGATSGAKDPISHTAGARVVAKGGKVSTIGDYVICQGADEAVVYFTAYTTYRTQDTRSAVLNDLAAFTPDSYNDIRIEHVADYQEYYDRFKLDLGSSSDNQSSLSTVERMSTIRPDKFDPELAVLYFQYGRYLLIASSREGTLPPNLQGIWSEEFNPMWGAKYTININLQMNYWPSLTTGLQDLVGPLNDLIKLMTTEGMYVAKEMYNCSGTVSHHNVDLWGDSAPQDNYQSSTFWPMGATWLVTHVIEHYRFTGDKALLSEMYPILKLNAEFALDFLTPWNEYMVTNPSLSPENIYYAPNATKQQVAITAGPTIDNTLLWELFGFILEAQVELGITNETDFASRVRAMRGKLPPLRLNQYDGIAEWPEDFEETKFVKALPGNGHMSHLVGLYPVPQITASNATTFDAALTSLKHRLDNGGGSCGWPRAWTVALAARTYSTDIVHDYFVDQLWNCTFNTSLLNQGYPASFQIDGNFGTTAGVVEALLQSHESVSTVNSTADGLAAAYTGDVDKVVLIRLLPALPKAWGANGGGSVSGLIARGGFEIDISWSNNSELVAARITSKLGQEAYVTLGQGTIGSLDSKNGTSIKINDFEAGKFVHLNSTKGITYNVTVA</sequence>
<dbReference type="PIRSF" id="PIRSF007663">
    <property type="entry name" value="UCP007663"/>
    <property type="match status" value="1"/>
</dbReference>
<keyword evidence="5" id="KW-1185">Reference proteome</keyword>
<accession>A0AAV9N8J2</accession>
<dbReference type="InterPro" id="IPR008928">
    <property type="entry name" value="6-hairpin_glycosidase_sf"/>
</dbReference>
<proteinExistence type="predicted"/>
<dbReference type="Pfam" id="PF22124">
    <property type="entry name" value="Glyco_hydro_95_cat"/>
    <property type="match status" value="1"/>
</dbReference>
<evidence type="ECO:0000259" key="3">
    <source>
        <dbReference type="Pfam" id="PF22124"/>
    </source>
</evidence>
<evidence type="ECO:0000313" key="5">
    <source>
        <dbReference type="Proteomes" id="UP001358417"/>
    </source>
</evidence>
<dbReference type="PANTHER" id="PTHR31084:SF0">
    <property type="entry name" value="ALPHA-L-FUCOSIDASE 2"/>
    <property type="match status" value="1"/>
</dbReference>
<evidence type="ECO:0000259" key="2">
    <source>
        <dbReference type="Pfam" id="PF21307"/>
    </source>
</evidence>
<evidence type="ECO:0008006" key="6">
    <source>
        <dbReference type="Google" id="ProtNLM"/>
    </source>
</evidence>
<protein>
    <recommendedName>
        <fullName evidence="6">Glycosyl hydrolase family 95 N-terminal domain-containing protein</fullName>
    </recommendedName>
</protein>
<dbReference type="InterPro" id="IPR016518">
    <property type="entry name" value="Alpha-L-fucosidase"/>
</dbReference>